<dbReference type="Gene3D" id="1.10.260.40">
    <property type="entry name" value="lambda repressor-like DNA-binding domains"/>
    <property type="match status" value="1"/>
</dbReference>
<evidence type="ECO:0000313" key="3">
    <source>
        <dbReference type="Proteomes" id="UP001597375"/>
    </source>
</evidence>
<feature type="domain" description="HTH cro/C1-type" evidence="1">
    <location>
        <begin position="30"/>
        <end position="84"/>
    </location>
</feature>
<dbReference type="EMBL" id="JBHUIT010000017">
    <property type="protein sequence ID" value="MFD2256896.1"/>
    <property type="molecule type" value="Genomic_DNA"/>
</dbReference>
<dbReference type="Proteomes" id="UP001597375">
    <property type="component" value="Unassembled WGS sequence"/>
</dbReference>
<accession>A0ABW5DB95</accession>
<sequence>MSIDSGETFTGDSPSGDPDVDRLLRIVAALHSERIAKGLTLRQLSKMINVDFTHLSRSERGLTQPGLVVLLRWCRALDLEIETLFLRTRV</sequence>
<organism evidence="2 3">
    <name type="scientific">Luteolibacter algae</name>
    <dbReference type="NCBI Taxonomy" id="454151"/>
    <lineage>
        <taxon>Bacteria</taxon>
        <taxon>Pseudomonadati</taxon>
        <taxon>Verrucomicrobiota</taxon>
        <taxon>Verrucomicrobiia</taxon>
        <taxon>Verrucomicrobiales</taxon>
        <taxon>Verrucomicrobiaceae</taxon>
        <taxon>Luteolibacter</taxon>
    </lineage>
</organism>
<dbReference type="CDD" id="cd00093">
    <property type="entry name" value="HTH_XRE"/>
    <property type="match status" value="1"/>
</dbReference>
<protein>
    <submittedName>
        <fullName evidence="2">Helix-turn-helix domain-containing protein</fullName>
    </submittedName>
</protein>
<dbReference type="InterPro" id="IPR010982">
    <property type="entry name" value="Lambda_DNA-bd_dom_sf"/>
</dbReference>
<dbReference type="SMART" id="SM00530">
    <property type="entry name" value="HTH_XRE"/>
    <property type="match status" value="1"/>
</dbReference>
<evidence type="ECO:0000313" key="2">
    <source>
        <dbReference type="EMBL" id="MFD2256896.1"/>
    </source>
</evidence>
<dbReference type="SUPFAM" id="SSF47413">
    <property type="entry name" value="lambda repressor-like DNA-binding domains"/>
    <property type="match status" value="1"/>
</dbReference>
<evidence type="ECO:0000259" key="1">
    <source>
        <dbReference type="PROSITE" id="PS50943"/>
    </source>
</evidence>
<comment type="caution">
    <text evidence="2">The sequence shown here is derived from an EMBL/GenBank/DDBJ whole genome shotgun (WGS) entry which is preliminary data.</text>
</comment>
<keyword evidence="3" id="KW-1185">Reference proteome</keyword>
<proteinExistence type="predicted"/>
<gene>
    <name evidence="2" type="ORF">ACFSSA_09425</name>
</gene>
<reference evidence="3" key="1">
    <citation type="journal article" date="2019" name="Int. J. Syst. Evol. Microbiol.">
        <title>The Global Catalogue of Microorganisms (GCM) 10K type strain sequencing project: providing services to taxonomists for standard genome sequencing and annotation.</title>
        <authorList>
            <consortium name="The Broad Institute Genomics Platform"/>
            <consortium name="The Broad Institute Genome Sequencing Center for Infectious Disease"/>
            <person name="Wu L."/>
            <person name="Ma J."/>
        </authorList>
    </citation>
    <scope>NUCLEOTIDE SEQUENCE [LARGE SCALE GENOMIC DNA]</scope>
    <source>
        <strain evidence="3">CGMCC 4.7106</strain>
    </source>
</reference>
<dbReference type="PROSITE" id="PS50943">
    <property type="entry name" value="HTH_CROC1"/>
    <property type="match status" value="1"/>
</dbReference>
<dbReference type="RefSeq" id="WP_386820184.1">
    <property type="nucleotide sequence ID" value="NZ_JBHUIT010000017.1"/>
</dbReference>
<name>A0ABW5DB95_9BACT</name>
<dbReference type="Pfam" id="PF01381">
    <property type="entry name" value="HTH_3"/>
    <property type="match status" value="1"/>
</dbReference>
<dbReference type="InterPro" id="IPR001387">
    <property type="entry name" value="Cro/C1-type_HTH"/>
</dbReference>